<dbReference type="InterPro" id="IPR011990">
    <property type="entry name" value="TPR-like_helical_dom_sf"/>
</dbReference>
<accession>A0A9P5SBG3</accession>
<keyword evidence="1" id="KW-0489">Methyltransferase</keyword>
<evidence type="ECO:0000256" key="2">
    <source>
        <dbReference type="ARBA" id="ARBA00022679"/>
    </source>
</evidence>
<dbReference type="PANTHER" id="PTHR46165">
    <property type="entry name" value="SET AND MYND DOMAIN-CONTAINING PROTEIN 4"/>
    <property type="match status" value="1"/>
</dbReference>
<feature type="region of interest" description="Disordered" evidence="4">
    <location>
        <begin position="86"/>
        <end position="107"/>
    </location>
</feature>
<dbReference type="GO" id="GO:0032259">
    <property type="term" value="P:methylation"/>
    <property type="evidence" value="ECO:0007669"/>
    <property type="project" value="UniProtKB-KW"/>
</dbReference>
<evidence type="ECO:0000256" key="3">
    <source>
        <dbReference type="ARBA" id="ARBA00022691"/>
    </source>
</evidence>
<dbReference type="Gene3D" id="1.25.40.10">
    <property type="entry name" value="Tetratricopeptide repeat domain"/>
    <property type="match status" value="1"/>
</dbReference>
<dbReference type="Proteomes" id="UP000696485">
    <property type="component" value="Unassembled WGS sequence"/>
</dbReference>
<evidence type="ECO:0000256" key="1">
    <source>
        <dbReference type="ARBA" id="ARBA00022603"/>
    </source>
</evidence>
<feature type="compositionally biased region" description="Polar residues" evidence="4">
    <location>
        <begin position="86"/>
        <end position="102"/>
    </location>
</feature>
<comment type="caution">
    <text evidence="5">The sequence shown here is derived from an EMBL/GenBank/DDBJ whole genome shotgun (WGS) entry which is preliminary data.</text>
</comment>
<dbReference type="AlphaFoldDB" id="A0A9P5SBG3"/>
<dbReference type="GO" id="GO:0005737">
    <property type="term" value="C:cytoplasm"/>
    <property type="evidence" value="ECO:0007669"/>
    <property type="project" value="TreeGrafter"/>
</dbReference>
<keyword evidence="3" id="KW-0949">S-adenosyl-L-methionine</keyword>
<keyword evidence="2" id="KW-0808">Transferase</keyword>
<feature type="region of interest" description="Disordered" evidence="4">
    <location>
        <begin position="277"/>
        <end position="307"/>
    </location>
</feature>
<evidence type="ECO:0000256" key="4">
    <source>
        <dbReference type="SAM" id="MobiDB-lite"/>
    </source>
</evidence>
<protein>
    <submittedName>
        <fullName evidence="5">SET and MYND domain-containing protein 4</fullName>
    </submittedName>
</protein>
<dbReference type="PANTHER" id="PTHR46165:SF2">
    <property type="entry name" value="SET AND MYND DOMAIN-CONTAINING PROTEIN 4"/>
    <property type="match status" value="1"/>
</dbReference>
<dbReference type="SUPFAM" id="SSF82199">
    <property type="entry name" value="SET domain"/>
    <property type="match status" value="1"/>
</dbReference>
<evidence type="ECO:0000313" key="6">
    <source>
        <dbReference type="Proteomes" id="UP000696485"/>
    </source>
</evidence>
<reference evidence="5" key="1">
    <citation type="journal article" date="2020" name="Fungal Divers.">
        <title>Resolving the Mortierellaceae phylogeny through synthesis of multi-gene phylogenetics and phylogenomics.</title>
        <authorList>
            <person name="Vandepol N."/>
            <person name="Liber J."/>
            <person name="Desiro A."/>
            <person name="Na H."/>
            <person name="Kennedy M."/>
            <person name="Barry K."/>
            <person name="Grigoriev I.V."/>
            <person name="Miller A.N."/>
            <person name="O'Donnell K."/>
            <person name="Stajich J.E."/>
            <person name="Bonito G."/>
        </authorList>
    </citation>
    <scope>NUCLEOTIDE SEQUENCE</scope>
    <source>
        <strain evidence="5">NVP1</strain>
    </source>
</reference>
<feature type="region of interest" description="Disordered" evidence="4">
    <location>
        <begin position="1"/>
        <end position="31"/>
    </location>
</feature>
<dbReference type="EMBL" id="JAAAUY010001589">
    <property type="protein sequence ID" value="KAF9322067.1"/>
    <property type="molecule type" value="Genomic_DNA"/>
</dbReference>
<organism evidence="5 6">
    <name type="scientific">Podila minutissima</name>
    <dbReference type="NCBI Taxonomy" id="64525"/>
    <lineage>
        <taxon>Eukaryota</taxon>
        <taxon>Fungi</taxon>
        <taxon>Fungi incertae sedis</taxon>
        <taxon>Mucoromycota</taxon>
        <taxon>Mortierellomycotina</taxon>
        <taxon>Mortierellomycetes</taxon>
        <taxon>Mortierellales</taxon>
        <taxon>Mortierellaceae</taxon>
        <taxon>Podila</taxon>
    </lineage>
</organism>
<dbReference type="GO" id="GO:0008168">
    <property type="term" value="F:methyltransferase activity"/>
    <property type="evidence" value="ECO:0007669"/>
    <property type="project" value="UniProtKB-KW"/>
</dbReference>
<name>A0A9P5SBG3_9FUNG</name>
<sequence>MMATRTTQDKDAQCTDQHPSHSHGPHNNGITNLAETKAKAKCPWAHLIEDSIASAYSKDRLPLLLTQDANADLTAIQEAFIGFNSQSTTSHSDAPQNTTPSPTKEGVAKFDPRFQIGFSRLYGHAVELTRDTDKSKDGQVIETGTYIFQSSEMPYACIVQEPWRGKVCEECLRLLPKDPRDAFVCPACPDPTPEQLAQLKAQPEASQQRLEDPVFVKAPYQPARFCTRECLRTAWKSWHGYECGHADILQEVPTNKRLALRVYWRNLQRMVKVAPPSAFAPQTAKSTTGQGSSTTKRPASVLASTSTSLSDIKPGGLTFNNERRIKGTDGSNIRLDQLCNNFIKLEKTERTVYMMVGHYFQQAMDLPDDAAMEIAYLLAVTTFNAFAVKSHCHGREKDAVVLRHMHESTIGMALYLKASMFNHSCAPNALAVFGCTDPQNLADRDSEQPKDDQQKPDATQCDSSKRGPDPRSINVMTTKAIKIDKDVPVLVEISYGPQVGRMPTRQRQLYLKINHHFECNCTACNDRFAETVHRRVYKCPKNGVSCRSLAEDETTCPTCGAEVDFELRFKLHKLIVRLVQDSEDPTLTPAKRFKVLQTLESSQSKVFVNTHILYGNTCDRLAQAYAEAGDLPKSIEWCIKAHKVILVHFPHDSIEVAQETLKLAGLYFNNSQPKEALKHVKTAIGLYKGHYGAASTHPDLVELYEMEKILVPIVEGSNQ</sequence>
<gene>
    <name evidence="5" type="primary">SMYD4</name>
    <name evidence="5" type="ORF">BG006_002483</name>
</gene>
<feature type="compositionally biased region" description="Low complexity" evidence="4">
    <location>
        <begin position="282"/>
        <end position="307"/>
    </location>
</feature>
<proteinExistence type="predicted"/>
<feature type="region of interest" description="Disordered" evidence="4">
    <location>
        <begin position="441"/>
        <end position="472"/>
    </location>
</feature>
<dbReference type="GO" id="GO:0005634">
    <property type="term" value="C:nucleus"/>
    <property type="evidence" value="ECO:0007669"/>
    <property type="project" value="TreeGrafter"/>
</dbReference>
<feature type="compositionally biased region" description="Basic and acidic residues" evidence="4">
    <location>
        <begin position="442"/>
        <end position="455"/>
    </location>
</feature>
<evidence type="ECO:0000313" key="5">
    <source>
        <dbReference type="EMBL" id="KAF9322067.1"/>
    </source>
</evidence>
<dbReference type="InterPro" id="IPR052097">
    <property type="entry name" value="SET-MYND_domain_protein"/>
</dbReference>
<dbReference type="GO" id="GO:0042826">
    <property type="term" value="F:histone deacetylase binding"/>
    <property type="evidence" value="ECO:0007669"/>
    <property type="project" value="TreeGrafter"/>
</dbReference>
<keyword evidence="6" id="KW-1185">Reference proteome</keyword>
<dbReference type="Gene3D" id="2.170.270.10">
    <property type="entry name" value="SET domain"/>
    <property type="match status" value="1"/>
</dbReference>
<dbReference type="InterPro" id="IPR046341">
    <property type="entry name" value="SET_dom_sf"/>
</dbReference>